<gene>
    <name evidence="1" type="ORF">GCM10011386_01070</name>
</gene>
<protein>
    <submittedName>
        <fullName evidence="1">Uncharacterized protein</fullName>
    </submittedName>
</protein>
<proteinExistence type="predicted"/>
<dbReference type="SUPFAM" id="SSF51445">
    <property type="entry name" value="(Trans)glycosidases"/>
    <property type="match status" value="1"/>
</dbReference>
<name>A0ABQ1L0A2_9SPHI</name>
<dbReference type="Proteomes" id="UP000597338">
    <property type="component" value="Unassembled WGS sequence"/>
</dbReference>
<dbReference type="InterPro" id="IPR017853">
    <property type="entry name" value="GH"/>
</dbReference>
<dbReference type="EMBL" id="BMIK01000001">
    <property type="protein sequence ID" value="GGC13224.1"/>
    <property type="molecule type" value="Genomic_DNA"/>
</dbReference>
<sequence>MKNTLIFILLFGITTLCYSQSFEIRGVLPWHNFLSGPSAWNAQDYEKYLDECQKKGINFIAFHNYTGGGERYFNYVEPMVKIQYKNVLPETGFDHSGMARWGYLPMKVNEFAYGTDKLFRLPGGVKYFGADCSVLANTNEERYKLAQSLMQNVLEMAHARGMQMAMGFEFGVAPPEYASIRTRGDMYWLGHGSIVYNPFDPDATGILYATIDNILETYQGIDWIYLWLNEHCMFGIDPAVALKNQRMKAFFDENGKYFESEAIDDNLKFLGVWAQAYIQKAYDYIKRKAPDTKIVIGGWGAEYQMGLLLQGLDKVLPKDVVFSMLNPAQGAKPHPGYFKAIAANRRIWAIPWLEGDYSLWHLQPRVQDMRAHVKKAADDGLNGVVGIHWRTAEIAANFEAFAHFAVNPVDDRGVETIYRDHCLHNYGVYAAKYLAPLLASNDTSKILSGIQSDVYFAYTPAWGRLTHQQVKACNVLINTIDDCLLHEKGKDHLANLTWLKANYEFTLLLDEVSRSMEPAWKIREEILSGIAGQQEEQDVSGALERLREAPIERLFTTYASRVRSRGELGVLSSLNQRIWREYGLLNDFLQQLR</sequence>
<evidence type="ECO:0000313" key="2">
    <source>
        <dbReference type="Proteomes" id="UP000597338"/>
    </source>
</evidence>
<comment type="caution">
    <text evidence="1">The sequence shown here is derived from an EMBL/GenBank/DDBJ whole genome shotgun (WGS) entry which is preliminary data.</text>
</comment>
<organism evidence="1 2">
    <name type="scientific">Parapedobacter defluvii</name>
    <dbReference type="NCBI Taxonomy" id="2045106"/>
    <lineage>
        <taxon>Bacteria</taxon>
        <taxon>Pseudomonadati</taxon>
        <taxon>Bacteroidota</taxon>
        <taxon>Sphingobacteriia</taxon>
        <taxon>Sphingobacteriales</taxon>
        <taxon>Sphingobacteriaceae</taxon>
        <taxon>Parapedobacter</taxon>
    </lineage>
</organism>
<reference evidence="2" key="1">
    <citation type="journal article" date="2019" name="Int. J. Syst. Evol. Microbiol.">
        <title>The Global Catalogue of Microorganisms (GCM) 10K type strain sequencing project: providing services to taxonomists for standard genome sequencing and annotation.</title>
        <authorList>
            <consortium name="The Broad Institute Genomics Platform"/>
            <consortium name="The Broad Institute Genome Sequencing Center for Infectious Disease"/>
            <person name="Wu L."/>
            <person name="Ma J."/>
        </authorList>
    </citation>
    <scope>NUCLEOTIDE SEQUENCE [LARGE SCALE GENOMIC DNA]</scope>
    <source>
        <strain evidence="2">CGMCC 1.15342</strain>
    </source>
</reference>
<keyword evidence="2" id="KW-1185">Reference proteome</keyword>
<dbReference type="RefSeq" id="WP_188746321.1">
    <property type="nucleotide sequence ID" value="NZ_BMIK01000001.1"/>
</dbReference>
<accession>A0ABQ1L0A2</accession>
<evidence type="ECO:0000313" key="1">
    <source>
        <dbReference type="EMBL" id="GGC13224.1"/>
    </source>
</evidence>